<comment type="caution">
    <text evidence="6">The sequence shown here is derived from an EMBL/GenBank/DDBJ whole genome shotgun (WGS) entry which is preliminary data.</text>
</comment>
<dbReference type="PROSITE" id="PS50113">
    <property type="entry name" value="PAC"/>
    <property type="match status" value="1"/>
</dbReference>
<sequence length="290" mass="32079">MNFEKESSPFDLAALLGGAFPGHTMQRLRTPDGTYRYSYVSAEIEKTFGLNADALMELEAVDHSWIHQEDRARFIAALERSASQLTTLDEEVRVELPEGGFKWVRSIGRPRRQSDGTVIWDGVALDVTDRREALEALHRTLSDARRNEISEGRFALIAANDVLRPLADLKASIDRLQAAAVDASEDVASCVDEVVQHSDHFTRALTASRDLIQAGATEASRQITDHGGKAMSSLTPRQIEIMRLVQGGASNRDIAEALNIREGTVKLHISAILKRTETRNRTEAARICFG</sequence>
<name>A0A545TN75_9PROT</name>
<dbReference type="PANTHER" id="PTHR44688:SF16">
    <property type="entry name" value="DNA-BINDING TRANSCRIPTIONAL ACTIVATOR DEVR_DOSR"/>
    <property type="match status" value="1"/>
</dbReference>
<reference evidence="6 7" key="1">
    <citation type="submission" date="2019-06" db="EMBL/GenBank/DDBJ databases">
        <title>Whole genome sequence for Rhodospirillaceae sp. R148.</title>
        <authorList>
            <person name="Wang G."/>
        </authorList>
    </citation>
    <scope>NUCLEOTIDE SEQUENCE [LARGE SCALE GENOMIC DNA]</scope>
    <source>
        <strain evidence="6 7">R148</strain>
    </source>
</reference>
<protein>
    <submittedName>
        <fullName evidence="6">PAS domain S-box protein</fullName>
    </submittedName>
</protein>
<dbReference type="AlphaFoldDB" id="A0A545TN75"/>
<evidence type="ECO:0000259" key="5">
    <source>
        <dbReference type="PROSITE" id="PS50113"/>
    </source>
</evidence>
<keyword evidence="1" id="KW-0805">Transcription regulation</keyword>
<dbReference type="EMBL" id="VHSH01000006">
    <property type="protein sequence ID" value="TQV78601.1"/>
    <property type="molecule type" value="Genomic_DNA"/>
</dbReference>
<dbReference type="Gene3D" id="1.10.10.10">
    <property type="entry name" value="Winged helix-like DNA-binding domain superfamily/Winged helix DNA-binding domain"/>
    <property type="match status" value="1"/>
</dbReference>
<dbReference type="PANTHER" id="PTHR44688">
    <property type="entry name" value="DNA-BINDING TRANSCRIPTIONAL ACTIVATOR DEVR_DOSR"/>
    <property type="match status" value="1"/>
</dbReference>
<dbReference type="Gene3D" id="3.30.450.20">
    <property type="entry name" value="PAS domain"/>
    <property type="match status" value="1"/>
</dbReference>
<evidence type="ECO:0000313" key="7">
    <source>
        <dbReference type="Proteomes" id="UP000315252"/>
    </source>
</evidence>
<evidence type="ECO:0000256" key="1">
    <source>
        <dbReference type="ARBA" id="ARBA00023015"/>
    </source>
</evidence>
<evidence type="ECO:0000256" key="2">
    <source>
        <dbReference type="ARBA" id="ARBA00023125"/>
    </source>
</evidence>
<dbReference type="Pfam" id="PF00196">
    <property type="entry name" value="GerE"/>
    <property type="match status" value="1"/>
</dbReference>
<dbReference type="GO" id="GO:0003677">
    <property type="term" value="F:DNA binding"/>
    <property type="evidence" value="ECO:0007669"/>
    <property type="project" value="UniProtKB-KW"/>
</dbReference>
<evidence type="ECO:0000259" key="4">
    <source>
        <dbReference type="PROSITE" id="PS50043"/>
    </source>
</evidence>
<dbReference type="Pfam" id="PF08447">
    <property type="entry name" value="PAS_3"/>
    <property type="match status" value="1"/>
</dbReference>
<dbReference type="PROSITE" id="PS50043">
    <property type="entry name" value="HTH_LUXR_2"/>
    <property type="match status" value="1"/>
</dbReference>
<dbReference type="SUPFAM" id="SSF46894">
    <property type="entry name" value="C-terminal effector domain of the bipartite response regulators"/>
    <property type="match status" value="1"/>
</dbReference>
<feature type="domain" description="PAC" evidence="5">
    <location>
        <begin position="88"/>
        <end position="139"/>
    </location>
</feature>
<organism evidence="6 7">
    <name type="scientific">Denitrobaculum tricleocarpae</name>
    <dbReference type="NCBI Taxonomy" id="2591009"/>
    <lineage>
        <taxon>Bacteria</taxon>
        <taxon>Pseudomonadati</taxon>
        <taxon>Pseudomonadota</taxon>
        <taxon>Alphaproteobacteria</taxon>
        <taxon>Rhodospirillales</taxon>
        <taxon>Rhodospirillaceae</taxon>
        <taxon>Denitrobaculum</taxon>
    </lineage>
</organism>
<dbReference type="PRINTS" id="PR00038">
    <property type="entry name" value="HTHLUXR"/>
</dbReference>
<keyword evidence="2" id="KW-0238">DNA-binding</keyword>
<dbReference type="Proteomes" id="UP000315252">
    <property type="component" value="Unassembled WGS sequence"/>
</dbReference>
<dbReference type="GO" id="GO:0006355">
    <property type="term" value="P:regulation of DNA-templated transcription"/>
    <property type="evidence" value="ECO:0007669"/>
    <property type="project" value="InterPro"/>
</dbReference>
<dbReference type="CDD" id="cd00130">
    <property type="entry name" value="PAS"/>
    <property type="match status" value="1"/>
</dbReference>
<dbReference type="OrthoDB" id="341208at2"/>
<keyword evidence="3" id="KW-0804">Transcription</keyword>
<dbReference type="InterPro" id="IPR016032">
    <property type="entry name" value="Sig_transdc_resp-reg_C-effctor"/>
</dbReference>
<keyword evidence="7" id="KW-1185">Reference proteome</keyword>
<gene>
    <name evidence="6" type="ORF">FKG95_18790</name>
</gene>
<dbReference type="SMART" id="SM00421">
    <property type="entry name" value="HTH_LUXR"/>
    <property type="match status" value="1"/>
</dbReference>
<dbReference type="SUPFAM" id="SSF55785">
    <property type="entry name" value="PYP-like sensor domain (PAS domain)"/>
    <property type="match status" value="1"/>
</dbReference>
<dbReference type="InterPro" id="IPR000700">
    <property type="entry name" value="PAS-assoc_C"/>
</dbReference>
<dbReference type="InterPro" id="IPR000014">
    <property type="entry name" value="PAS"/>
</dbReference>
<accession>A0A545TN75</accession>
<dbReference type="InterPro" id="IPR000792">
    <property type="entry name" value="Tscrpt_reg_LuxR_C"/>
</dbReference>
<evidence type="ECO:0000313" key="6">
    <source>
        <dbReference type="EMBL" id="TQV78601.1"/>
    </source>
</evidence>
<dbReference type="NCBIfam" id="TIGR00229">
    <property type="entry name" value="sensory_box"/>
    <property type="match status" value="1"/>
</dbReference>
<dbReference type="InterPro" id="IPR036388">
    <property type="entry name" value="WH-like_DNA-bd_sf"/>
</dbReference>
<dbReference type="InterPro" id="IPR013655">
    <property type="entry name" value="PAS_fold_3"/>
</dbReference>
<dbReference type="RefSeq" id="WP_142897934.1">
    <property type="nucleotide sequence ID" value="NZ_ML660057.1"/>
</dbReference>
<dbReference type="InterPro" id="IPR035965">
    <property type="entry name" value="PAS-like_dom_sf"/>
</dbReference>
<evidence type="ECO:0000256" key="3">
    <source>
        <dbReference type="ARBA" id="ARBA00023163"/>
    </source>
</evidence>
<proteinExistence type="predicted"/>
<dbReference type="CDD" id="cd06170">
    <property type="entry name" value="LuxR_C_like"/>
    <property type="match status" value="1"/>
</dbReference>
<dbReference type="PROSITE" id="PS00622">
    <property type="entry name" value="HTH_LUXR_1"/>
    <property type="match status" value="1"/>
</dbReference>
<feature type="domain" description="HTH luxR-type" evidence="4">
    <location>
        <begin position="227"/>
        <end position="290"/>
    </location>
</feature>